<proteinExistence type="predicted"/>
<evidence type="ECO:0008006" key="2">
    <source>
        <dbReference type="Google" id="ProtNLM"/>
    </source>
</evidence>
<reference evidence="1" key="1">
    <citation type="submission" date="2020-04" db="EMBL/GenBank/DDBJ databases">
        <authorList>
            <person name="Chiriac C."/>
            <person name="Salcher M."/>
            <person name="Ghai R."/>
            <person name="Kavagutti S V."/>
        </authorList>
    </citation>
    <scope>NUCLEOTIDE SEQUENCE</scope>
</reference>
<dbReference type="Gene3D" id="2.60.40.10">
    <property type="entry name" value="Immunoglobulins"/>
    <property type="match status" value="2"/>
</dbReference>
<evidence type="ECO:0000313" key="1">
    <source>
        <dbReference type="EMBL" id="CAB4129309.1"/>
    </source>
</evidence>
<dbReference type="SUPFAM" id="SSF49313">
    <property type="entry name" value="Cadherin-like"/>
    <property type="match status" value="1"/>
</dbReference>
<organism evidence="1">
    <name type="scientific">uncultured Caudovirales phage</name>
    <dbReference type="NCBI Taxonomy" id="2100421"/>
    <lineage>
        <taxon>Viruses</taxon>
        <taxon>Duplodnaviria</taxon>
        <taxon>Heunggongvirae</taxon>
        <taxon>Uroviricota</taxon>
        <taxon>Caudoviricetes</taxon>
        <taxon>Peduoviridae</taxon>
        <taxon>Maltschvirus</taxon>
        <taxon>Maltschvirus maltsch</taxon>
    </lineage>
</organism>
<dbReference type="EMBL" id="LR796233">
    <property type="protein sequence ID" value="CAB4129309.1"/>
    <property type="molecule type" value="Genomic_DNA"/>
</dbReference>
<protein>
    <recommendedName>
        <fullName evidence="2">Ig</fullName>
    </recommendedName>
</protein>
<gene>
    <name evidence="1" type="ORF">UFOVP112_407</name>
</gene>
<sequence>MSKLSWVTAPGTIANLLVGINSAVILQAIDTANTGSELTYNIISGALPNGLTLTSDGKITGAAIYSNPLNNYFSTSTYEFIVRVSSSDGVRLDGGFSIIITNNVNNDFSWITPAGALGTVQNNEYYSLQIQAYSPTSTAITYSLVSGQLPAGMRILPTGFLQGVPTFLHPITVNQSESYKFTVRATNSYGHICDRSFSLTVTNVTGPIIEPSTTLLGAFFDGTYYTQQLTVFESNPNVQVQWSVKDGELPPGITLSNNGLLSGYIQPIELVGQFGPAGFDGVDVVDGVVTQQQEYDLGPFDFNQLNQSLSYSFTIQAYDGANYDLQSYVIEVVSRGGFTADSTNLVNDTYLTVDARNTYIPVLRNSSTILPTGRQNSYYAFKFDGYDFAGDEITYALANTIGAFDTYVSGIDTGFDHVPFDSFNPNTASTTNLPGLFLDSKTGWLYGKIDPQAASLQNFQFGVQVDKVVDSIKYSSQPIFFTLPVLGDINNIVEWVSSSNLGTIDNGSVSELSVKAISPIGTELIYSLYDYRNVPAALPQGLTLLSNGDISGRASFEAFCIDDYATTIDGDRLTFDRTYTFTVKAETPDGAAYSYQEFTLKLNIIDTEPYENLYLRAMPKFDQRQIYNSIINDPEIFNPALIYRPTDPWFGIHKDIEMLFLPGLNSKTLDEYKLAIEKNHWTKTYNFDGIGTAVVLDDNYNIKYEVVYVNIIDPGENLDGTGPTQTLDLSSEIANPYIDSNGIEHKVVYPNTSSNMIDRLVQGIDYNDQSSLPPWMTSNQPDTTTANKFQPPLGFTKAVVLAYTVPGASKLIAYRLKASGLNFSGVEFTVDRYFVDDYYSGYYNPTTLTYTGGAETTFDRLPTNNVGSIVARVNFAVTVPYNEINGRPVSYINSHGGIDGRTNYQTGDTIIFIQQEGFLNPGPYDGWVNYTDAWIGDDINTTAVEGYGVEGYDTYELVPGYLEKIQGTAQYNQRGGVWQIDIINGIVKLNFIQEIAVNERVQILNGKSYSSSIMYYTPIINIGQTVPYYIIYQVTAIAIKQQTTFNAGTTKFFSNRDQYYEPGTQDKYLSFPQHGVFN</sequence>
<dbReference type="Pfam" id="PF05345">
    <property type="entry name" value="He_PIG"/>
    <property type="match status" value="2"/>
</dbReference>
<dbReference type="InterPro" id="IPR015919">
    <property type="entry name" value="Cadherin-like_sf"/>
</dbReference>
<accession>A0A6J5LC82</accession>
<dbReference type="GO" id="GO:0005509">
    <property type="term" value="F:calcium ion binding"/>
    <property type="evidence" value="ECO:0007669"/>
    <property type="project" value="InterPro"/>
</dbReference>
<dbReference type="GO" id="GO:0016020">
    <property type="term" value="C:membrane"/>
    <property type="evidence" value="ECO:0007669"/>
    <property type="project" value="InterPro"/>
</dbReference>
<name>A0A6J5LC82_9CAUD</name>
<dbReference type="InterPro" id="IPR013783">
    <property type="entry name" value="Ig-like_fold"/>
</dbReference>